<dbReference type="VEuPathDB" id="FungiDB:BON22_5057"/>
<dbReference type="AlphaFoldDB" id="A0A061BG86"/>
<sequence length="642" mass="74795">MSPITPLTCFSLLCSKTIMIIYFPEVEYHSGQPYFEPLPNEPQLPYRFNNREHLRRYYDHVKSHVQLSHDGTKDGCRCLLKRYIHRDHRRLVALVKKYFYTGVNGRKDERISSFWKEWEDIIDKLPIDPIDDTPMDNRPMRMIANLAQSLEQDYTDTSTPETFFHEPLKQLQRLFIQWPNLKHLELLITALCSNFALKTHILKTPALQKSLSIRFTVGHTLEEGLLIPQYTIHPETNIISFIRILIQTVIEKSLMIHESHQKTPECYNIPIKHLFTQETLQSYNNFSAEESNLSHSGHSVKPQDTYTTSNPAQYLILTPKPPIKPQFITSSHQLISHYSILKQYVQLAHSGSVHGFRDLLLLYIHPDQDTTLGVLVKSYGAGHLSGVVKCRGCFHCDVDSFWQDWEVLLEQEKRRYVKDVGMVNVMQNGLEKFEKRLWELETIGYPSVLMKQEMHALQRVLVPFPDWSLLNLLVGVIKKHIQLGGDIRRHFEDDGSVKSNVCVLMFARELSQYVVEWTMERNKVITRGDVFSPKQTKRSTLIEPELWRSKRERGGESEAGDDKRVKRDITCDFCGHSRHNMDECRRFCDLLSKGIFKYNGKGELCMRNGMPLVTQSKPIIKGKRFKTYLYDCGESLYDDVIE</sequence>
<accession>A0A061BG86</accession>
<reference evidence="1" key="1">
    <citation type="journal article" date="2014" name="Genome Announc.">
        <title>Genome sequence of the yeast Cyberlindnera fabianii (Hansenula fabianii).</title>
        <authorList>
            <person name="Freel K.C."/>
            <person name="Sarilar V."/>
            <person name="Neuveglise C."/>
            <person name="Devillers H."/>
            <person name="Friedrich A."/>
            <person name="Schacherer J."/>
        </authorList>
    </citation>
    <scope>NUCLEOTIDE SEQUENCE</scope>
    <source>
        <strain evidence="1">YJS4271</strain>
    </source>
</reference>
<organism evidence="1">
    <name type="scientific">Cyberlindnera fabianii</name>
    <name type="common">Yeast</name>
    <name type="synonym">Hansenula fabianii</name>
    <dbReference type="NCBI Taxonomy" id="36022"/>
    <lineage>
        <taxon>Eukaryota</taxon>
        <taxon>Fungi</taxon>
        <taxon>Dikarya</taxon>
        <taxon>Ascomycota</taxon>
        <taxon>Saccharomycotina</taxon>
        <taxon>Saccharomycetes</taxon>
        <taxon>Phaffomycetales</taxon>
        <taxon>Phaffomycetaceae</taxon>
        <taxon>Cyberlindnera</taxon>
    </lineage>
</organism>
<name>A0A061BG86_CYBFA</name>
<dbReference type="EMBL" id="LK052906">
    <property type="protein sequence ID" value="CDR45984.1"/>
    <property type="molecule type" value="Genomic_DNA"/>
</dbReference>
<gene>
    <name evidence="1" type="ORF">CYFA0S_21e00243g</name>
</gene>
<proteinExistence type="predicted"/>
<protein>
    <submittedName>
        <fullName evidence="1">CYFA0S21e00243g1_1</fullName>
    </submittedName>
</protein>
<evidence type="ECO:0000313" key="1">
    <source>
        <dbReference type="EMBL" id="CDR45984.1"/>
    </source>
</evidence>